<dbReference type="InterPro" id="IPR000276">
    <property type="entry name" value="GPCR_Rhodpsn"/>
</dbReference>
<name>A0A1I7SAT8_BURXY</name>
<dbReference type="Proteomes" id="UP000582659">
    <property type="component" value="Unassembled WGS sequence"/>
</dbReference>
<accession>A0A1I7SAT8</accession>
<feature type="transmembrane region" description="Helical" evidence="5">
    <location>
        <begin position="182"/>
        <end position="199"/>
    </location>
</feature>
<gene>
    <name evidence="7" type="ORF">BXYJ_LOCUS13266</name>
</gene>
<keyword evidence="3 5" id="KW-1133">Transmembrane helix</keyword>
<dbReference type="PANTHER" id="PTHR23360">
    <property type="entry name" value="G-PROTEIN COUPLED RECEPTORS FAMILY 1 PROFILE DOMAIN-CONTAINING PROTEIN-RELATED"/>
    <property type="match status" value="1"/>
</dbReference>
<dbReference type="WBParaSite" id="BXY_1013500.1">
    <property type="protein sequence ID" value="BXY_1013500.1"/>
    <property type="gene ID" value="BXY_1013500"/>
</dbReference>
<evidence type="ECO:0000313" key="9">
    <source>
        <dbReference type="Proteomes" id="UP000095284"/>
    </source>
</evidence>
<keyword evidence="10" id="KW-1185">Reference proteome</keyword>
<evidence type="ECO:0000313" key="10">
    <source>
        <dbReference type="Proteomes" id="UP000659654"/>
    </source>
</evidence>
<feature type="domain" description="G-protein coupled receptors family 1 profile" evidence="6">
    <location>
        <begin position="3"/>
        <end position="236"/>
    </location>
</feature>
<dbReference type="EMBL" id="CAJFDI010000005">
    <property type="protein sequence ID" value="CAD5233175.1"/>
    <property type="molecule type" value="Genomic_DNA"/>
</dbReference>
<feature type="transmembrane region" description="Helical" evidence="5">
    <location>
        <begin position="21"/>
        <end position="47"/>
    </location>
</feature>
<evidence type="ECO:0000313" key="8">
    <source>
        <dbReference type="EMBL" id="CAG9126780.1"/>
    </source>
</evidence>
<organism evidence="9 11">
    <name type="scientific">Bursaphelenchus xylophilus</name>
    <name type="common">Pinewood nematode worm</name>
    <name type="synonym">Aphelenchoides xylophilus</name>
    <dbReference type="NCBI Taxonomy" id="6326"/>
    <lineage>
        <taxon>Eukaryota</taxon>
        <taxon>Metazoa</taxon>
        <taxon>Ecdysozoa</taxon>
        <taxon>Nematoda</taxon>
        <taxon>Chromadorea</taxon>
        <taxon>Rhabditida</taxon>
        <taxon>Tylenchina</taxon>
        <taxon>Tylenchomorpha</taxon>
        <taxon>Aphelenchoidea</taxon>
        <taxon>Aphelenchoididae</taxon>
        <taxon>Bursaphelenchus</taxon>
    </lineage>
</organism>
<reference evidence="11" key="1">
    <citation type="submission" date="2016-11" db="UniProtKB">
        <authorList>
            <consortium name="WormBaseParasite"/>
        </authorList>
    </citation>
    <scope>IDENTIFICATION</scope>
</reference>
<evidence type="ECO:0000256" key="3">
    <source>
        <dbReference type="ARBA" id="ARBA00022989"/>
    </source>
</evidence>
<dbReference type="PROSITE" id="PS50262">
    <property type="entry name" value="G_PROTEIN_RECEP_F1_2"/>
    <property type="match status" value="1"/>
</dbReference>
<feature type="transmembrane region" description="Helical" evidence="5">
    <location>
        <begin position="150"/>
        <end position="170"/>
    </location>
</feature>
<dbReference type="GO" id="GO:0016020">
    <property type="term" value="C:membrane"/>
    <property type="evidence" value="ECO:0007669"/>
    <property type="project" value="UniProtKB-SubCell"/>
</dbReference>
<dbReference type="SUPFAM" id="SSF81321">
    <property type="entry name" value="Family A G protein-coupled receptor-like"/>
    <property type="match status" value="1"/>
</dbReference>
<dbReference type="InterPro" id="IPR047130">
    <property type="entry name" value="7TM_GPCR_Srsx_nematod"/>
</dbReference>
<dbReference type="InterPro" id="IPR019424">
    <property type="entry name" value="7TM_GPCR_Srsx"/>
</dbReference>
<evidence type="ECO:0000259" key="6">
    <source>
        <dbReference type="PROSITE" id="PS50262"/>
    </source>
</evidence>
<evidence type="ECO:0000313" key="7">
    <source>
        <dbReference type="EMBL" id="CAD5233175.1"/>
    </source>
</evidence>
<dbReference type="InterPro" id="IPR017452">
    <property type="entry name" value="GPCR_Rhodpsn_7TM"/>
</dbReference>
<evidence type="ECO:0000313" key="11">
    <source>
        <dbReference type="WBParaSite" id="BXY_1013500.1"/>
    </source>
</evidence>
<dbReference type="Pfam" id="PF10320">
    <property type="entry name" value="7TM_GPCR_Srsx"/>
    <property type="match status" value="1"/>
</dbReference>
<dbReference type="OrthoDB" id="5820127at2759"/>
<dbReference type="AlphaFoldDB" id="A0A1I7SAT8"/>
<dbReference type="Gene3D" id="1.20.1070.10">
    <property type="entry name" value="Rhodopsin 7-helix transmembrane proteins"/>
    <property type="match status" value="1"/>
</dbReference>
<dbReference type="CDD" id="cd00637">
    <property type="entry name" value="7tm_classA_rhodopsin-like"/>
    <property type="match status" value="1"/>
</dbReference>
<evidence type="ECO:0000256" key="5">
    <source>
        <dbReference type="SAM" id="Phobius"/>
    </source>
</evidence>
<sequence>MFGNVNIIWASARTERLRSTCNILIAAIAVCDILHQSSHFIMGFLLYSGNVKIKQKTCFYLQSVPSFAFSLGAMLLFLTSLERLTCILKAATYRKNPGLGHIAAITAPCCLLPIYMIYQSYTEMLVTPAEPTFCIIMNAIKGDSLSFLMAYHNLLSVMTLLTYCMIWILIKHRKYKKSKPMLKSVFVVSVCVVGGWMLAMGSGNVWLTTKDQIPDSLKLYGGLLINLSVSANYVIYYSLNSDYRKAFQEQFCILRCQYLPSSSRTSTAWLSMNDPIRLTASSPFFIGGVHGHFKKCPCAFYVIYFATSENIREAFIDQLQI</sequence>
<comment type="subcellular location">
    <subcellularLocation>
        <location evidence="1">Membrane</location>
    </subcellularLocation>
</comment>
<dbReference type="EMBL" id="CAJFCV020000005">
    <property type="protein sequence ID" value="CAG9126780.1"/>
    <property type="molecule type" value="Genomic_DNA"/>
</dbReference>
<feature type="transmembrane region" description="Helical" evidence="5">
    <location>
        <begin position="59"/>
        <end position="78"/>
    </location>
</feature>
<proteinExistence type="predicted"/>
<dbReference type="PANTHER" id="PTHR23360:SF5">
    <property type="entry name" value="G-PROTEIN COUPLED RECEPTORS FAMILY 1 PROFILE DOMAIN-CONTAINING PROTEIN"/>
    <property type="match status" value="1"/>
</dbReference>
<evidence type="ECO:0000256" key="4">
    <source>
        <dbReference type="ARBA" id="ARBA00023136"/>
    </source>
</evidence>
<dbReference type="GO" id="GO:0004930">
    <property type="term" value="F:G protein-coupled receptor activity"/>
    <property type="evidence" value="ECO:0007669"/>
    <property type="project" value="InterPro"/>
</dbReference>
<keyword evidence="4 5" id="KW-0472">Membrane</keyword>
<dbReference type="SMART" id="SM01381">
    <property type="entry name" value="7TM_GPCR_Srsx"/>
    <property type="match status" value="1"/>
</dbReference>
<dbReference type="Proteomes" id="UP000095284">
    <property type="component" value="Unplaced"/>
</dbReference>
<reference evidence="8" key="2">
    <citation type="submission" date="2020-08" db="EMBL/GenBank/DDBJ databases">
        <authorList>
            <person name="Kikuchi T."/>
        </authorList>
    </citation>
    <scope>NUCLEOTIDE SEQUENCE</scope>
    <source>
        <strain evidence="7">Ka4C1</strain>
    </source>
</reference>
<keyword evidence="2 5" id="KW-0812">Transmembrane</keyword>
<evidence type="ECO:0000256" key="1">
    <source>
        <dbReference type="ARBA" id="ARBA00004370"/>
    </source>
</evidence>
<dbReference type="Proteomes" id="UP000659654">
    <property type="component" value="Unassembled WGS sequence"/>
</dbReference>
<protein>
    <submittedName>
        <fullName evidence="7">(pine wood nematode) hypothetical protein</fullName>
    </submittedName>
    <submittedName>
        <fullName evidence="11">G_PROTEIN_RECEP_F1_2 domain-containing protein</fullName>
    </submittedName>
</protein>
<evidence type="ECO:0000256" key="2">
    <source>
        <dbReference type="ARBA" id="ARBA00022692"/>
    </source>
</evidence>
<feature type="transmembrane region" description="Helical" evidence="5">
    <location>
        <begin position="99"/>
        <end position="118"/>
    </location>
</feature>
<feature type="transmembrane region" description="Helical" evidence="5">
    <location>
        <begin position="219"/>
        <end position="239"/>
    </location>
</feature>